<name>A0A3B1D1B7_9ZZZZ</name>
<dbReference type="GO" id="GO:0042781">
    <property type="term" value="F:3'-tRNA processing endoribonuclease activity"/>
    <property type="evidence" value="ECO:0007669"/>
    <property type="project" value="TreeGrafter"/>
</dbReference>
<dbReference type="SUPFAM" id="SSF56281">
    <property type="entry name" value="Metallo-hydrolase/oxidoreductase"/>
    <property type="match status" value="1"/>
</dbReference>
<accession>A0A3B1D1B7</accession>
<keyword evidence="1" id="KW-0378">Hydrolase</keyword>
<proteinExistence type="predicted"/>
<sequence length="344" mass="39173">MKSILHPRLTNDVFGDPGLQINFLYEKRALLFDLGDISAIPNSTLLKVTDVFVSHTHIDHFIGFDHLLRIVFGRGKILRLYGPKNFIANVEGKLAGFTWNLVDKYDESISLEVVEVREDHLLKAQFRAVDQFKRSDERREPFDSGLLLDEPAFTVHTAILEHRVPCLGFAVKEKFHVNVRKDRLDALEFSSGSWLNELKQFVFEGKPDDCMIPIPLNGGRETKEMALGFLKEELLSITPGQKIAYVTDTVYNAENKMRIVKLITEADVFYCESPFLAEEEERGAERRHLTSRQAGLLAGEARVKELRTFHFSPKHKGRESQLRAEAEDAFQEIKNAGKTSSAKI</sequence>
<dbReference type="PANTHER" id="PTHR46018:SF7">
    <property type="entry name" value="RIBONUCLEASE Z"/>
    <property type="match status" value="1"/>
</dbReference>
<dbReference type="NCBIfam" id="NF002558">
    <property type="entry name" value="PRK02126.1"/>
    <property type="match status" value="1"/>
</dbReference>
<gene>
    <name evidence="1" type="ORF">MNBD_NITROSPINAE05-969</name>
</gene>
<organism evidence="1">
    <name type="scientific">hydrothermal vent metagenome</name>
    <dbReference type="NCBI Taxonomy" id="652676"/>
    <lineage>
        <taxon>unclassified sequences</taxon>
        <taxon>metagenomes</taxon>
        <taxon>ecological metagenomes</taxon>
    </lineage>
</organism>
<evidence type="ECO:0000313" key="1">
    <source>
        <dbReference type="EMBL" id="VAX32621.1"/>
    </source>
</evidence>
<dbReference type="EMBL" id="UOGG01000213">
    <property type="protein sequence ID" value="VAX32621.1"/>
    <property type="molecule type" value="Genomic_DNA"/>
</dbReference>
<dbReference type="Gene3D" id="3.60.15.10">
    <property type="entry name" value="Ribonuclease Z/Hydroxyacylglutathione hydrolase-like"/>
    <property type="match status" value="1"/>
</dbReference>
<dbReference type="AlphaFoldDB" id="A0A3B1D1B7"/>
<dbReference type="InterPro" id="IPR036866">
    <property type="entry name" value="RibonucZ/Hydroxyglut_hydro"/>
</dbReference>
<reference evidence="1" key="1">
    <citation type="submission" date="2018-06" db="EMBL/GenBank/DDBJ databases">
        <authorList>
            <person name="Zhirakovskaya E."/>
        </authorList>
    </citation>
    <scope>NUCLEOTIDE SEQUENCE</scope>
</reference>
<dbReference type="PANTHER" id="PTHR46018">
    <property type="entry name" value="ZINC PHOSPHODIESTERASE ELAC PROTEIN 1"/>
    <property type="match status" value="1"/>
</dbReference>
<protein>
    <submittedName>
        <fullName evidence="1">Metal-dependent hydrolases of the beta-lactamase superfamily III</fullName>
    </submittedName>
</protein>